<dbReference type="AlphaFoldDB" id="A0A847S9Y7"/>
<dbReference type="InterPro" id="IPR001173">
    <property type="entry name" value="Glyco_trans_2-like"/>
</dbReference>
<comment type="caution">
    <text evidence="2">The sequence shown here is derived from an EMBL/GenBank/DDBJ whole genome shotgun (WGS) entry which is preliminary data.</text>
</comment>
<organism evidence="2 3">
    <name type="scientific">Chitinophaga eiseniae</name>
    <dbReference type="NCBI Taxonomy" id="634771"/>
    <lineage>
        <taxon>Bacteria</taxon>
        <taxon>Pseudomonadati</taxon>
        <taxon>Bacteroidota</taxon>
        <taxon>Chitinophagia</taxon>
        <taxon>Chitinophagales</taxon>
        <taxon>Chitinophagaceae</taxon>
        <taxon>Chitinophaga</taxon>
    </lineage>
</organism>
<dbReference type="Pfam" id="PF00535">
    <property type="entry name" value="Glycos_transf_2"/>
    <property type="match status" value="1"/>
</dbReference>
<dbReference type="CDD" id="cd04196">
    <property type="entry name" value="GT_2_like_d"/>
    <property type="match status" value="1"/>
</dbReference>
<dbReference type="PANTHER" id="PTHR22916:SF3">
    <property type="entry name" value="UDP-GLCNAC:BETAGAL BETA-1,3-N-ACETYLGLUCOSAMINYLTRANSFERASE-LIKE PROTEIN 1"/>
    <property type="match status" value="1"/>
</dbReference>
<dbReference type="Proteomes" id="UP000552864">
    <property type="component" value="Unassembled WGS sequence"/>
</dbReference>
<dbReference type="EMBL" id="JABAHZ010000002">
    <property type="protein sequence ID" value="NLR78611.1"/>
    <property type="molecule type" value="Genomic_DNA"/>
</dbReference>
<dbReference type="SUPFAM" id="SSF53448">
    <property type="entry name" value="Nucleotide-diphospho-sugar transferases"/>
    <property type="match status" value="1"/>
</dbReference>
<sequence>MMSYNSKITIAMAVYNGGKYIQEQIESIINQTYTNWELIIRDDGSVDDTVAVIRRYAKRDIRISLLEDDKKNLGARENFGQLIKSVTGKCEYLMLADQDDVWNADKIMLTLEHMLETEKMLGKDTPILIHTDFSYVDENLNPLKAKPHIAYRFSQHPEAVLNKLVSQNFLWGCTMMMNSNLVSLIGPISKFGVNHDYWIALVAAAMGHIVFIPQPTMLYRQHQDNVSVGLKSGTLTSRIKRILGGWKEMVATKNKRILLVEDLLAWTATGMPTKNKSFLQEFVRLAKQGGFPILLFGYRNNVKRQGTVQTFLYYILLISKFREPQ</sequence>
<evidence type="ECO:0000313" key="3">
    <source>
        <dbReference type="Proteomes" id="UP000552864"/>
    </source>
</evidence>
<name>A0A847S9Y7_9BACT</name>
<dbReference type="Gene3D" id="3.90.550.10">
    <property type="entry name" value="Spore Coat Polysaccharide Biosynthesis Protein SpsA, Chain A"/>
    <property type="match status" value="1"/>
</dbReference>
<accession>A0A847S9Y7</accession>
<reference evidence="2 3" key="1">
    <citation type="submission" date="2020-04" db="EMBL/GenBank/DDBJ databases">
        <authorList>
            <person name="Yin C."/>
        </authorList>
    </citation>
    <scope>NUCLEOTIDE SEQUENCE [LARGE SCALE GENOMIC DNA]</scope>
    <source>
        <strain evidence="2 3">Ak56</strain>
    </source>
</reference>
<keyword evidence="2" id="KW-0808">Transferase</keyword>
<gene>
    <name evidence="2" type="ORF">HGH91_08250</name>
</gene>
<keyword evidence="3" id="KW-1185">Reference proteome</keyword>
<dbReference type="PANTHER" id="PTHR22916">
    <property type="entry name" value="GLYCOSYLTRANSFERASE"/>
    <property type="match status" value="1"/>
</dbReference>
<dbReference type="RefSeq" id="WP_168738006.1">
    <property type="nucleotide sequence ID" value="NZ_JABAHZ010000002.1"/>
</dbReference>
<feature type="domain" description="Glycosyltransferase 2-like" evidence="1">
    <location>
        <begin position="9"/>
        <end position="119"/>
    </location>
</feature>
<dbReference type="GO" id="GO:0016758">
    <property type="term" value="F:hexosyltransferase activity"/>
    <property type="evidence" value="ECO:0007669"/>
    <property type="project" value="UniProtKB-ARBA"/>
</dbReference>
<evidence type="ECO:0000313" key="2">
    <source>
        <dbReference type="EMBL" id="NLR78611.1"/>
    </source>
</evidence>
<dbReference type="InterPro" id="IPR029044">
    <property type="entry name" value="Nucleotide-diphossugar_trans"/>
</dbReference>
<protein>
    <submittedName>
        <fullName evidence="2">Glycosyltransferase family 2 protein</fullName>
    </submittedName>
</protein>
<proteinExistence type="predicted"/>
<evidence type="ECO:0000259" key="1">
    <source>
        <dbReference type="Pfam" id="PF00535"/>
    </source>
</evidence>